<dbReference type="EMBL" id="JAPDFW010000061">
    <property type="protein sequence ID" value="KAJ5076282.1"/>
    <property type="molecule type" value="Genomic_DNA"/>
</dbReference>
<dbReference type="OMA" id="QGQYCKL"/>
<dbReference type="PANTHER" id="PTHR11161:SF0">
    <property type="entry name" value="O-ACYLTRANSFERASE LIKE PROTEIN"/>
    <property type="match status" value="1"/>
</dbReference>
<dbReference type="AlphaFoldDB" id="A0A9Q0LNW7"/>
<accession>A0A9Q0LNW7</accession>
<proteinExistence type="predicted"/>
<comment type="caution">
    <text evidence="4">The sequence shown here is derived from an EMBL/GenBank/DDBJ whole genome shotgun (WGS) entry which is preliminary data.</text>
</comment>
<feature type="transmembrane region" description="Helical" evidence="1">
    <location>
        <begin position="527"/>
        <end position="548"/>
    </location>
</feature>
<evidence type="ECO:0000313" key="4">
    <source>
        <dbReference type="EMBL" id="KAJ5076282.1"/>
    </source>
</evidence>
<feature type="transmembrane region" description="Helical" evidence="1">
    <location>
        <begin position="259"/>
        <end position="279"/>
    </location>
</feature>
<evidence type="ECO:0000256" key="2">
    <source>
        <dbReference type="SAM" id="SignalP"/>
    </source>
</evidence>
<dbReference type="InterPro" id="IPR052728">
    <property type="entry name" value="O2_lipid_transport_reg"/>
</dbReference>
<gene>
    <name evidence="4" type="ORF">M0811_06278</name>
</gene>
<feature type="domain" description="Acyltransferase 3" evidence="3">
    <location>
        <begin position="253"/>
        <end position="663"/>
    </location>
</feature>
<dbReference type="OrthoDB" id="207378at2759"/>
<keyword evidence="1" id="KW-1133">Transmembrane helix</keyword>
<keyword evidence="1" id="KW-0812">Transmembrane</keyword>
<organism evidence="4 5">
    <name type="scientific">Anaeramoeba ignava</name>
    <name type="common">Anaerobic marine amoeba</name>
    <dbReference type="NCBI Taxonomy" id="1746090"/>
    <lineage>
        <taxon>Eukaryota</taxon>
        <taxon>Metamonada</taxon>
        <taxon>Anaeramoebidae</taxon>
        <taxon>Anaeramoeba</taxon>
    </lineage>
</organism>
<feature type="transmembrane region" description="Helical" evidence="1">
    <location>
        <begin position="299"/>
        <end position="323"/>
    </location>
</feature>
<feature type="transmembrane region" description="Helical" evidence="1">
    <location>
        <begin position="344"/>
        <end position="362"/>
    </location>
</feature>
<keyword evidence="2" id="KW-0732">Signal</keyword>
<keyword evidence="1" id="KW-0472">Membrane</keyword>
<feature type="transmembrane region" description="Helical" evidence="1">
    <location>
        <begin position="609"/>
        <end position="627"/>
    </location>
</feature>
<dbReference type="Pfam" id="PF01757">
    <property type="entry name" value="Acyl_transf_3"/>
    <property type="match status" value="1"/>
</dbReference>
<feature type="transmembrane region" description="Helical" evidence="1">
    <location>
        <begin position="405"/>
        <end position="426"/>
    </location>
</feature>
<name>A0A9Q0LNW7_ANAIG</name>
<reference evidence="4" key="1">
    <citation type="submission" date="2022-10" db="EMBL/GenBank/DDBJ databases">
        <title>Novel sulphate-reducing endosymbionts in the free-living metamonad Anaeramoeba.</title>
        <authorList>
            <person name="Jerlstrom-Hultqvist J."/>
            <person name="Cepicka I."/>
            <person name="Gallot-Lavallee L."/>
            <person name="Salas-Leiva D."/>
            <person name="Curtis B.A."/>
            <person name="Zahonova K."/>
            <person name="Pipaliya S."/>
            <person name="Dacks J."/>
            <person name="Roger A.J."/>
        </authorList>
    </citation>
    <scope>NUCLEOTIDE SEQUENCE</scope>
    <source>
        <strain evidence="4">BMAN</strain>
    </source>
</reference>
<dbReference type="GO" id="GO:0016747">
    <property type="term" value="F:acyltransferase activity, transferring groups other than amino-acyl groups"/>
    <property type="evidence" value="ECO:0007669"/>
    <property type="project" value="InterPro"/>
</dbReference>
<dbReference type="InterPro" id="IPR002656">
    <property type="entry name" value="Acyl_transf_3_dom"/>
</dbReference>
<keyword evidence="5" id="KW-1185">Reference proteome</keyword>
<evidence type="ECO:0000256" key="1">
    <source>
        <dbReference type="SAM" id="Phobius"/>
    </source>
</evidence>
<feature type="transmembrane region" description="Helical" evidence="1">
    <location>
        <begin position="642"/>
        <end position="664"/>
    </location>
</feature>
<feature type="transmembrane region" description="Helical" evidence="1">
    <location>
        <begin position="568"/>
        <end position="588"/>
    </location>
</feature>
<sequence>MKFRIYSFLIFLIIIQIITNDQTKCEEDYQKILNMSDPQSFEILFFATGRNLPIDPGDYDMCNSLENTHQCVFQFIIEALGTEMQLEWGLCLPKSCNNEFAPFALDLYLNEFFPFGKRDPSTTVTNCADELTKKITAGTVITSIVSLLFILFVIVASFRFYFVQLHDKKILKNQLNIQSDFHHDQIDSQNLSENSSWIQSDNVDNDDNFSLSEKKVKKQSRFSKYLWKFLYCYTFQTNFRKLIQKSPIENTKFLNGIRVISMFWIIFGHSIFFELYPGFNNDLTLFSPKGPPKKWPFQILNGGELGVDTFFFLSGFLISFLSIPKVQSKKLNIGIFYFHRIWRLMPSLAFVILIYMNISPFFGNGPFFWQYTEVIKETCSKYWYSSLLFFNNFYPSDNSKECIPWVWYLANDVQFHVITPIFLYLFSWKKIFGLISVFSMICLGCGMNFWLTHKYNINFYLFDDSMPDYMKYIYVRPYTRILPYIVGVGCAMLLIWATERKRKANDFDEKMNLINTRVTQTKSKTKSLIFAHLLFVVFFAILLIVVFLPYNNYKDEGKKWNINANAAYIGLSKLFWGIGMAGIVVIFIKYSNVFSLIKKFLSWDLWTPLARLTYNAYLMHPIIMYLANLSSRILFNYNAVPIFYATTTNVILAYVFSFIIFLLVERPFMNFEKILCAKFIGSG</sequence>
<feature type="signal peptide" evidence="2">
    <location>
        <begin position="1"/>
        <end position="25"/>
    </location>
</feature>
<feature type="transmembrane region" description="Helical" evidence="1">
    <location>
        <begin position="481"/>
        <end position="498"/>
    </location>
</feature>
<feature type="chain" id="PRO_5040310322" evidence="2">
    <location>
        <begin position="26"/>
        <end position="683"/>
    </location>
</feature>
<feature type="transmembrane region" description="Helical" evidence="1">
    <location>
        <begin position="140"/>
        <end position="162"/>
    </location>
</feature>
<feature type="transmembrane region" description="Helical" evidence="1">
    <location>
        <begin position="431"/>
        <end position="451"/>
    </location>
</feature>
<evidence type="ECO:0000313" key="5">
    <source>
        <dbReference type="Proteomes" id="UP001149090"/>
    </source>
</evidence>
<protein>
    <submittedName>
        <fullName evidence="4">O-acyltransferase</fullName>
    </submittedName>
</protein>
<evidence type="ECO:0000259" key="3">
    <source>
        <dbReference type="Pfam" id="PF01757"/>
    </source>
</evidence>
<dbReference type="PANTHER" id="PTHR11161">
    <property type="entry name" value="O-ACYLTRANSFERASE"/>
    <property type="match status" value="1"/>
</dbReference>
<dbReference type="Proteomes" id="UP001149090">
    <property type="component" value="Unassembled WGS sequence"/>
</dbReference>